<dbReference type="InterPro" id="IPR039657">
    <property type="entry name" value="Dimethylallyltransferase"/>
</dbReference>
<keyword evidence="7 10" id="KW-0067">ATP-binding</keyword>
<feature type="site" description="Interaction with substrate tRNA" evidence="10">
    <location>
        <position position="103"/>
    </location>
</feature>
<dbReference type="Gene3D" id="3.40.50.300">
    <property type="entry name" value="P-loop containing nucleotide triphosphate hydrolases"/>
    <property type="match status" value="1"/>
</dbReference>
<dbReference type="RefSeq" id="WP_241273206.1">
    <property type="nucleotide sequence ID" value="NZ_JAKZGS010000001.1"/>
</dbReference>
<evidence type="ECO:0000256" key="12">
    <source>
        <dbReference type="RuleBase" id="RU003784"/>
    </source>
</evidence>
<evidence type="ECO:0000256" key="3">
    <source>
        <dbReference type="ARBA" id="ARBA00005842"/>
    </source>
</evidence>
<comment type="caution">
    <text evidence="10">Lacks conserved residue(s) required for the propagation of feature annotation.</text>
</comment>
<protein>
    <recommendedName>
        <fullName evidence="10">tRNA dimethylallyltransferase</fullName>
        <ecNumber evidence="10">2.5.1.75</ecNumber>
    </recommendedName>
    <alternativeName>
        <fullName evidence="10">Dimethylallyl diphosphate:tRNA dimethylallyltransferase</fullName>
        <shortName evidence="10">DMAPP:tRNA dimethylallyltransferase</shortName>
        <shortName evidence="10">DMATase</shortName>
    </alternativeName>
    <alternativeName>
        <fullName evidence="10">Isopentenyl-diphosphate:tRNA isopentenyltransferase</fullName>
        <shortName evidence="10">IPP transferase</shortName>
        <shortName evidence="10">IPPT</shortName>
        <shortName evidence="10">IPTase</shortName>
    </alternativeName>
</protein>
<dbReference type="EC" id="2.5.1.75" evidence="10"/>
<comment type="subunit">
    <text evidence="10">Monomer.</text>
</comment>
<dbReference type="PANTHER" id="PTHR11088:SF60">
    <property type="entry name" value="TRNA DIMETHYLALLYLTRANSFERASE"/>
    <property type="match status" value="1"/>
</dbReference>
<sequence>MSNKKYLIVIVGATAVGKTELSINLAKIFNTEIISCDSRQFFRETNLGTAKPSSEELSLVKHHFINNLSIFDDYDVKTFEEEALGLLEEIFQKHDKTIMTGGSGLYVDAICNGFDAIPSIDPAIRKEIIQLYEKNGIEYLQKEVEEFDPHYYGHVDQKNPQRLMRALEVIRGTGQPYSSFRVKKKTKRPFGIIKIGLELDREFLYKRIDQRMDMMIEAGLFEEAAGLYPFRDLNALQTVGYSEIFGFLEGQYDKEEAGRLLKRNSRRYAKRQMTWFRKDEEIKWFNPNQQEMIHQYILDQIG</sequence>
<evidence type="ECO:0000256" key="7">
    <source>
        <dbReference type="ARBA" id="ARBA00022840"/>
    </source>
</evidence>
<comment type="caution">
    <text evidence="14">The sequence shown here is derived from an EMBL/GenBank/DDBJ whole genome shotgun (WGS) entry which is preliminary data.</text>
</comment>
<keyword evidence="5 10" id="KW-0819">tRNA processing</keyword>
<accession>A0ABS9UKI4</accession>
<dbReference type="GO" id="GO:0052381">
    <property type="term" value="F:tRNA dimethylallyltransferase activity"/>
    <property type="evidence" value="ECO:0007669"/>
    <property type="project" value="UniProtKB-EC"/>
</dbReference>
<evidence type="ECO:0000313" key="14">
    <source>
        <dbReference type="EMBL" id="MCH7396685.1"/>
    </source>
</evidence>
<evidence type="ECO:0000256" key="2">
    <source>
        <dbReference type="ARBA" id="ARBA00003213"/>
    </source>
</evidence>
<feature type="region of interest" description="Interaction with substrate tRNA" evidence="10">
    <location>
        <begin position="37"/>
        <end position="40"/>
    </location>
</feature>
<comment type="catalytic activity">
    <reaction evidence="9 10 11">
        <text>adenosine(37) in tRNA + dimethylallyl diphosphate = N(6)-dimethylallyladenosine(37) in tRNA + diphosphate</text>
        <dbReference type="Rhea" id="RHEA:26482"/>
        <dbReference type="Rhea" id="RHEA-COMP:10162"/>
        <dbReference type="Rhea" id="RHEA-COMP:10375"/>
        <dbReference type="ChEBI" id="CHEBI:33019"/>
        <dbReference type="ChEBI" id="CHEBI:57623"/>
        <dbReference type="ChEBI" id="CHEBI:74411"/>
        <dbReference type="ChEBI" id="CHEBI:74415"/>
        <dbReference type="EC" id="2.5.1.75"/>
    </reaction>
</comment>
<evidence type="ECO:0000256" key="10">
    <source>
        <dbReference type="HAMAP-Rule" id="MF_00185"/>
    </source>
</evidence>
<keyword evidence="8 10" id="KW-0460">Magnesium</keyword>
<dbReference type="NCBIfam" id="TIGR00174">
    <property type="entry name" value="miaA"/>
    <property type="match status" value="1"/>
</dbReference>
<feature type="binding site" evidence="10">
    <location>
        <begin position="14"/>
        <end position="19"/>
    </location>
    <ligand>
        <name>substrate</name>
    </ligand>
</feature>
<evidence type="ECO:0000256" key="5">
    <source>
        <dbReference type="ARBA" id="ARBA00022694"/>
    </source>
</evidence>
<evidence type="ECO:0000256" key="8">
    <source>
        <dbReference type="ARBA" id="ARBA00022842"/>
    </source>
</evidence>
<proteinExistence type="inferred from homology"/>
<dbReference type="InterPro" id="IPR027417">
    <property type="entry name" value="P-loop_NTPase"/>
</dbReference>
<evidence type="ECO:0000256" key="11">
    <source>
        <dbReference type="RuleBase" id="RU003783"/>
    </source>
</evidence>
<evidence type="ECO:0000256" key="4">
    <source>
        <dbReference type="ARBA" id="ARBA00022679"/>
    </source>
</evidence>
<evidence type="ECO:0000313" key="15">
    <source>
        <dbReference type="Proteomes" id="UP001165488"/>
    </source>
</evidence>
<dbReference type="HAMAP" id="MF_00185">
    <property type="entry name" value="IPP_trans"/>
    <property type="match status" value="1"/>
</dbReference>
<dbReference type="PANTHER" id="PTHR11088">
    <property type="entry name" value="TRNA DIMETHYLALLYLTRANSFERASE"/>
    <property type="match status" value="1"/>
</dbReference>
<dbReference type="Pfam" id="PF01715">
    <property type="entry name" value="IPPT"/>
    <property type="match status" value="1"/>
</dbReference>
<evidence type="ECO:0000256" key="6">
    <source>
        <dbReference type="ARBA" id="ARBA00022741"/>
    </source>
</evidence>
<keyword evidence="6 10" id="KW-0547">Nucleotide-binding</keyword>
<comment type="similarity">
    <text evidence="3 10 13">Belongs to the IPP transferase family.</text>
</comment>
<dbReference type="Gene3D" id="1.10.20.140">
    <property type="match status" value="1"/>
</dbReference>
<dbReference type="SUPFAM" id="SSF52540">
    <property type="entry name" value="P-loop containing nucleoside triphosphate hydrolases"/>
    <property type="match status" value="2"/>
</dbReference>
<feature type="site" description="Interaction with substrate tRNA" evidence="10">
    <location>
        <position position="125"/>
    </location>
</feature>
<gene>
    <name evidence="10 14" type="primary">miaA</name>
    <name evidence="14" type="ORF">MM236_01745</name>
</gene>
<comment type="function">
    <text evidence="2 10 12">Catalyzes the transfer of a dimethylallyl group onto the adenine at position 37 in tRNAs that read codons beginning with uridine, leading to the formation of N6-(dimethylallyl)adenosine (i(6)A).</text>
</comment>
<organism evidence="14 15">
    <name type="scientific">Belliella calami</name>
    <dbReference type="NCBI Taxonomy" id="2923436"/>
    <lineage>
        <taxon>Bacteria</taxon>
        <taxon>Pseudomonadati</taxon>
        <taxon>Bacteroidota</taxon>
        <taxon>Cytophagia</taxon>
        <taxon>Cytophagales</taxon>
        <taxon>Cyclobacteriaceae</taxon>
        <taxon>Belliella</taxon>
    </lineage>
</organism>
<keyword evidence="15" id="KW-1185">Reference proteome</keyword>
<comment type="cofactor">
    <cofactor evidence="1 10">
        <name>Mg(2+)</name>
        <dbReference type="ChEBI" id="CHEBI:18420"/>
    </cofactor>
</comment>
<evidence type="ECO:0000256" key="1">
    <source>
        <dbReference type="ARBA" id="ARBA00001946"/>
    </source>
</evidence>
<evidence type="ECO:0000256" key="13">
    <source>
        <dbReference type="RuleBase" id="RU003785"/>
    </source>
</evidence>
<evidence type="ECO:0000256" key="9">
    <source>
        <dbReference type="ARBA" id="ARBA00049563"/>
    </source>
</evidence>
<dbReference type="InterPro" id="IPR018022">
    <property type="entry name" value="IPT"/>
</dbReference>
<reference evidence="14" key="1">
    <citation type="submission" date="2022-03" db="EMBL/GenBank/DDBJ databases">
        <title>De novo assembled genomes of Belliella spp. (Cyclobacteriaceae) strains.</title>
        <authorList>
            <person name="Szabo A."/>
            <person name="Korponai K."/>
            <person name="Felfoldi T."/>
        </authorList>
    </citation>
    <scope>NUCLEOTIDE SEQUENCE</scope>
    <source>
        <strain evidence="14">DSM 107340</strain>
    </source>
</reference>
<feature type="region of interest" description="Interaction with substrate tRNA" evidence="10">
    <location>
        <begin position="161"/>
        <end position="165"/>
    </location>
</feature>
<dbReference type="EMBL" id="JAKZGS010000001">
    <property type="protein sequence ID" value="MCH7396685.1"/>
    <property type="molecule type" value="Genomic_DNA"/>
</dbReference>
<feature type="binding site" evidence="10">
    <location>
        <begin position="12"/>
        <end position="19"/>
    </location>
    <ligand>
        <name>ATP</name>
        <dbReference type="ChEBI" id="CHEBI:30616"/>
    </ligand>
</feature>
<dbReference type="Proteomes" id="UP001165488">
    <property type="component" value="Unassembled WGS sequence"/>
</dbReference>
<name>A0ABS9UKI4_9BACT</name>
<keyword evidence="4 10" id="KW-0808">Transferase</keyword>